<dbReference type="InterPro" id="IPR050538">
    <property type="entry name" value="MAP_kinase_kinase_kinase"/>
</dbReference>
<feature type="region of interest" description="Disordered" evidence="7">
    <location>
        <begin position="1"/>
        <end position="70"/>
    </location>
</feature>
<feature type="binding site" evidence="6">
    <location>
        <position position="604"/>
    </location>
    <ligand>
        <name>ATP</name>
        <dbReference type="ChEBI" id="CHEBI:30616"/>
    </ligand>
</feature>
<dbReference type="EMBL" id="HE575320">
    <property type="protein sequence ID" value="CCC91733.1"/>
    <property type="molecule type" value="Genomic_DNA"/>
</dbReference>
<feature type="compositionally biased region" description="Low complexity" evidence="7">
    <location>
        <begin position="18"/>
        <end position="35"/>
    </location>
</feature>
<evidence type="ECO:0000256" key="7">
    <source>
        <dbReference type="SAM" id="MobiDB-lite"/>
    </source>
</evidence>
<dbReference type="InterPro" id="IPR000719">
    <property type="entry name" value="Prot_kinase_dom"/>
</dbReference>
<sequence>MKNASNGKTAAGVRSSFKKASAQGGKAVGVSVSKGTKNLTTSPPAGRMLHSAEHKPRVAKAVADKAPNTHPTVETTVLKNSKAQPGPVAGPPARNQCLEAIDSGVVGCDDRSPVAPPPRRVVKGGRATDSDLVGGVGEPSGTLGQDALTRHSSHGSTAVEDLEGECMLAVQIAPPPRRCTVVPGTELVMGSAVKESVESNYTKQGDRKAVLKPSPVSGERANGTKSGLPNVAAPASRSLKHSGNDDGEVGEDEEEEDEDDSEEDEEEEDEEEDEEENDEEDEEEEEEEEDEEGDSGEEEKGSRTAKSAKSTELKWMRRQKITVKVSREGDRNVKIIFISLCTRFTAFRNDIKRRFGYDKVGDFDIYCIDASGDHVDIDVPEDFKSLVTQFLKRQMLEKDGEISDSMAIPNADRGSQGEPAGSGVHLVSRRFVAREAKVRVPSVSRVSVTLGDFQTGAEEGDRSSTSVLRLYVRDSHKARLLAEQRPLAGSHIRSASGQLADTRLQAEGPRPKSTGACRTNSGGLPPHTVRLGDNRGFPDDENLSVPAANAISAQLNGTTSSLNQTLIVNEDSDMQWSRVGLLGKGNFGCVYEGISSDGKIFAVKVQDISYNDDAEDVKGVQREINLMRSLKHKNIVAYYGCQTRVLESGARHLEIFLEHCHGGSLTQLRRKFERAKERFPISLVRAYTKQILEGLSYLHSMKVVHRDIKGDNVLISSHGEAKLADFGCSKRIGTAAVQGHTSDATGGQTFVGTPFFMAPEVLSGDGNYGPPADVWSTGCLVLELLGRQPWTFNATANAFQVMYQISKSTSMPTGIPEKCPRMLYDFFTKCFERDVSKRAKAAELLEHEWITSPESQLEEVLLDGN</sequence>
<keyword evidence="5 6" id="KW-0067">ATP-binding</keyword>
<evidence type="ECO:0000256" key="5">
    <source>
        <dbReference type="ARBA" id="ARBA00022840"/>
    </source>
</evidence>
<dbReference type="PANTHER" id="PTHR48016:SF56">
    <property type="entry name" value="MAPKK KINASE"/>
    <property type="match status" value="1"/>
</dbReference>
<dbReference type="PROSITE" id="PS00108">
    <property type="entry name" value="PROTEIN_KINASE_ST"/>
    <property type="match status" value="1"/>
</dbReference>
<dbReference type="Pfam" id="PF00069">
    <property type="entry name" value="Pkinase"/>
    <property type="match status" value="1"/>
</dbReference>
<feature type="region of interest" description="Disordered" evidence="7">
    <location>
        <begin position="191"/>
        <end position="311"/>
    </location>
</feature>
<evidence type="ECO:0000256" key="4">
    <source>
        <dbReference type="ARBA" id="ARBA00022777"/>
    </source>
</evidence>
<dbReference type="GO" id="GO:0005524">
    <property type="term" value="F:ATP binding"/>
    <property type="evidence" value="ECO:0007669"/>
    <property type="project" value="UniProtKB-UniRule"/>
</dbReference>
<proteinExistence type="predicted"/>
<dbReference type="CDD" id="cd06606">
    <property type="entry name" value="STKc_MAPKKK"/>
    <property type="match status" value="1"/>
</dbReference>
<evidence type="ECO:0000256" key="3">
    <source>
        <dbReference type="ARBA" id="ARBA00022741"/>
    </source>
</evidence>
<feature type="region of interest" description="Disordered" evidence="7">
    <location>
        <begin position="506"/>
        <end position="528"/>
    </location>
</feature>
<organism evidence="9">
    <name type="scientific">Trypanosoma congolense (strain IL3000)</name>
    <dbReference type="NCBI Taxonomy" id="1068625"/>
    <lineage>
        <taxon>Eukaryota</taxon>
        <taxon>Discoba</taxon>
        <taxon>Euglenozoa</taxon>
        <taxon>Kinetoplastea</taxon>
        <taxon>Metakinetoplastina</taxon>
        <taxon>Trypanosomatida</taxon>
        <taxon>Trypanosomatidae</taxon>
        <taxon>Trypanosoma</taxon>
        <taxon>Nannomonas</taxon>
    </lineage>
</organism>
<feature type="region of interest" description="Disordered" evidence="7">
    <location>
        <begin position="108"/>
        <end position="146"/>
    </location>
</feature>
<name>G0UQS2_TRYCI</name>
<evidence type="ECO:0000256" key="1">
    <source>
        <dbReference type="ARBA" id="ARBA00022527"/>
    </source>
</evidence>
<keyword evidence="3 6" id="KW-0547">Nucleotide-binding</keyword>
<dbReference type="VEuPathDB" id="TriTrypDB:TcIL3000_7_5470"/>
<dbReference type="PROSITE" id="PS00107">
    <property type="entry name" value="PROTEIN_KINASE_ATP"/>
    <property type="match status" value="1"/>
</dbReference>
<dbReference type="InterPro" id="IPR001245">
    <property type="entry name" value="Ser-Thr/Tyr_kinase_cat_dom"/>
</dbReference>
<keyword evidence="1" id="KW-0723">Serine/threonine-protein kinase</keyword>
<evidence type="ECO:0000256" key="6">
    <source>
        <dbReference type="PROSITE-ProRule" id="PRU10141"/>
    </source>
</evidence>
<dbReference type="Gene3D" id="1.10.510.10">
    <property type="entry name" value="Transferase(Phosphotransferase) domain 1"/>
    <property type="match status" value="1"/>
</dbReference>
<keyword evidence="4" id="KW-0418">Kinase</keyword>
<dbReference type="InterPro" id="IPR008271">
    <property type="entry name" value="Ser/Thr_kinase_AS"/>
</dbReference>
<protein>
    <recommendedName>
        <fullName evidence="8">Protein kinase domain-containing protein</fullName>
    </recommendedName>
</protein>
<dbReference type="SMART" id="SM00220">
    <property type="entry name" value="S_TKc"/>
    <property type="match status" value="1"/>
</dbReference>
<dbReference type="PANTHER" id="PTHR48016">
    <property type="entry name" value="MAP KINASE KINASE KINASE SSK2-RELATED-RELATED"/>
    <property type="match status" value="1"/>
</dbReference>
<feature type="compositionally biased region" description="Acidic residues" evidence="7">
    <location>
        <begin position="245"/>
        <end position="297"/>
    </location>
</feature>
<dbReference type="AlphaFoldDB" id="G0UQS2"/>
<accession>G0UQS2</accession>
<evidence type="ECO:0000256" key="2">
    <source>
        <dbReference type="ARBA" id="ARBA00022679"/>
    </source>
</evidence>
<dbReference type="SUPFAM" id="SSF56112">
    <property type="entry name" value="Protein kinase-like (PK-like)"/>
    <property type="match status" value="1"/>
</dbReference>
<gene>
    <name evidence="9" type="ORF">TCIL3000_7_5470</name>
</gene>
<dbReference type="PROSITE" id="PS50011">
    <property type="entry name" value="PROTEIN_KINASE_DOM"/>
    <property type="match status" value="1"/>
</dbReference>
<dbReference type="InterPro" id="IPR017441">
    <property type="entry name" value="Protein_kinase_ATP_BS"/>
</dbReference>
<reference evidence="9" key="1">
    <citation type="journal article" date="2012" name="Proc. Natl. Acad. Sci. U.S.A.">
        <title>Antigenic diversity is generated by distinct evolutionary mechanisms in African trypanosome species.</title>
        <authorList>
            <person name="Jackson A.P."/>
            <person name="Berry A."/>
            <person name="Aslett M."/>
            <person name="Allison H.C."/>
            <person name="Burton P."/>
            <person name="Vavrova-Anderson J."/>
            <person name="Brown R."/>
            <person name="Browne H."/>
            <person name="Corton N."/>
            <person name="Hauser H."/>
            <person name="Gamble J."/>
            <person name="Gilderthorp R."/>
            <person name="Marcello L."/>
            <person name="McQuillan J."/>
            <person name="Otto T.D."/>
            <person name="Quail M.A."/>
            <person name="Sanders M.J."/>
            <person name="van Tonder A."/>
            <person name="Ginger M.L."/>
            <person name="Field M.C."/>
            <person name="Barry J.D."/>
            <person name="Hertz-Fowler C."/>
            <person name="Berriman M."/>
        </authorList>
    </citation>
    <scope>NUCLEOTIDE SEQUENCE</scope>
    <source>
        <strain evidence="9">IL3000</strain>
    </source>
</reference>
<evidence type="ECO:0000313" key="9">
    <source>
        <dbReference type="EMBL" id="CCC91733.1"/>
    </source>
</evidence>
<dbReference type="InterPro" id="IPR011009">
    <property type="entry name" value="Kinase-like_dom_sf"/>
</dbReference>
<feature type="domain" description="Protein kinase" evidence="8">
    <location>
        <begin position="576"/>
        <end position="850"/>
    </location>
</feature>
<dbReference type="PRINTS" id="PR00109">
    <property type="entry name" value="TYRKINASE"/>
</dbReference>
<keyword evidence="2" id="KW-0808">Transferase</keyword>
<dbReference type="GO" id="GO:0004674">
    <property type="term" value="F:protein serine/threonine kinase activity"/>
    <property type="evidence" value="ECO:0007669"/>
    <property type="project" value="UniProtKB-KW"/>
</dbReference>
<evidence type="ECO:0000259" key="8">
    <source>
        <dbReference type="PROSITE" id="PS50011"/>
    </source>
</evidence>